<dbReference type="EMBL" id="BAAFHN010000018">
    <property type="protein sequence ID" value="GAB0172935.1"/>
    <property type="molecule type" value="Genomic_DNA"/>
</dbReference>
<dbReference type="RefSeq" id="WP_369607345.1">
    <property type="nucleotide sequence ID" value="NZ_BAAFHN010000018.1"/>
</dbReference>
<comment type="caution">
    <text evidence="1">The sequence shown here is derived from an EMBL/GenBank/DDBJ whole genome shotgun (WGS) entry which is preliminary data.</text>
</comment>
<gene>
    <name evidence="1" type="ORF">NHP164001_09510</name>
</gene>
<evidence type="ECO:0000313" key="2">
    <source>
        <dbReference type="Proteomes" id="UP001562457"/>
    </source>
</evidence>
<sequence length="250" mass="28583">MQTENIQTNGAMAVQDDVRYAFVKTFQNPIKPIRISDADLTQDVMQDAMNSNIHQGLNNIQQDTKEAIHIKPGTIDKVQKDGKMAQVPQLFSKTQKILQYLSNLSVFDNESLQKGMKIDLSSSNSKFFELYIGAELYLACAYTYILDERTFAKKDSPHLHFIRCEAIKKTSQELIRVCVPTKNAFDYRVRSGGVDTRLFYEHPLRICPLCIAELCEILSAKHKRAIHANQIKEEEILGLLFKNKLKNLVE</sequence>
<protein>
    <recommendedName>
        <fullName evidence="3">C2H2-type domain-containing protein</fullName>
    </recommendedName>
</protein>
<evidence type="ECO:0008006" key="3">
    <source>
        <dbReference type="Google" id="ProtNLM"/>
    </source>
</evidence>
<keyword evidence="2" id="KW-1185">Reference proteome</keyword>
<dbReference type="Proteomes" id="UP001562457">
    <property type="component" value="Unassembled WGS sequence"/>
</dbReference>
<evidence type="ECO:0000313" key="1">
    <source>
        <dbReference type="EMBL" id="GAB0172935.1"/>
    </source>
</evidence>
<reference evidence="1 2" key="1">
    <citation type="submission" date="2024-06" db="EMBL/GenBank/DDBJ databases">
        <title>Draft genome sequence of Helicobacter trogontum NHP16-4001.</title>
        <authorList>
            <person name="Rimbara E."/>
            <person name="Suzuki M."/>
        </authorList>
    </citation>
    <scope>NUCLEOTIDE SEQUENCE [LARGE SCALE GENOMIC DNA]</scope>
    <source>
        <strain evidence="1 2">NHP16-4001</strain>
    </source>
</reference>
<organism evidence="1 2">
    <name type="scientific">Helicobacter trogontum</name>
    <dbReference type="NCBI Taxonomy" id="50960"/>
    <lineage>
        <taxon>Bacteria</taxon>
        <taxon>Pseudomonadati</taxon>
        <taxon>Campylobacterota</taxon>
        <taxon>Epsilonproteobacteria</taxon>
        <taxon>Campylobacterales</taxon>
        <taxon>Helicobacteraceae</taxon>
        <taxon>Helicobacter</taxon>
    </lineage>
</organism>
<name>A0ABQ0D3N6_9HELI</name>
<accession>A0ABQ0D3N6</accession>
<proteinExistence type="predicted"/>